<dbReference type="InterPro" id="IPR001667">
    <property type="entry name" value="DDH_dom"/>
</dbReference>
<dbReference type="EMBL" id="FQZS01000008">
    <property type="protein sequence ID" value="SHI79525.1"/>
    <property type="molecule type" value="Genomic_DNA"/>
</dbReference>
<organism evidence="10 11">
    <name type="scientific">Lutispora thermophila DSM 19022</name>
    <dbReference type="NCBI Taxonomy" id="1122184"/>
    <lineage>
        <taxon>Bacteria</taxon>
        <taxon>Bacillati</taxon>
        <taxon>Bacillota</taxon>
        <taxon>Clostridia</taxon>
        <taxon>Lutisporales</taxon>
        <taxon>Lutisporaceae</taxon>
        <taxon>Lutispora</taxon>
    </lineage>
</organism>
<name>A0A1M6E2A7_9FIRM</name>
<dbReference type="SMART" id="SM00116">
    <property type="entry name" value="CBS"/>
    <property type="match status" value="2"/>
</dbReference>
<dbReference type="SUPFAM" id="SSF75138">
    <property type="entry name" value="HprK N-terminal domain-like"/>
    <property type="match status" value="1"/>
</dbReference>
<dbReference type="STRING" id="1122184.SAMN02745176_01370"/>
<dbReference type="Gene3D" id="3.40.1390.20">
    <property type="entry name" value="HprK N-terminal domain-like"/>
    <property type="match status" value="1"/>
</dbReference>
<dbReference type="RefSeq" id="WP_073025488.1">
    <property type="nucleotide sequence ID" value="NZ_FQZS01000008.1"/>
</dbReference>
<dbReference type="PROSITE" id="PS51371">
    <property type="entry name" value="CBS"/>
    <property type="match status" value="2"/>
</dbReference>
<dbReference type="EC" id="3.6.1.1" evidence="2"/>
<dbReference type="AlphaFoldDB" id="A0A1M6E2A7"/>
<dbReference type="NCBIfam" id="NF011443">
    <property type="entry name" value="PRK14869.1-5"/>
    <property type="match status" value="1"/>
</dbReference>
<dbReference type="CDD" id="cd04597">
    <property type="entry name" value="CBS_pair_inorgPPase"/>
    <property type="match status" value="1"/>
</dbReference>
<dbReference type="Pfam" id="PF00571">
    <property type="entry name" value="CBS"/>
    <property type="match status" value="1"/>
</dbReference>
<keyword evidence="8" id="KW-0129">CBS domain</keyword>
<feature type="domain" description="CBS" evidence="9">
    <location>
        <begin position="68"/>
        <end position="128"/>
    </location>
</feature>
<sequence>MDTFVFGHKNPDTDSVASAIALSYLKNGTGYDTMPGVLGELNNESKFVLSYFNIPEPQLINNVKTQVMDLDYERIEPIPLNTSIRQAYRIMDENNIKTLPIVDEHNHLLGIITMKDIAMGLIKGDFYSLDTYLDNIVKDLDGEILSKGNDRVKGRIRVLALYEESLRGIIQKGDIIIVGDRYAVIEQAIRADVQLILITGNKKIPQKYIDEASAKSIGIVKVPMDTYTVSKLICQCNTVESIMKSKNIIKFYEKEYLEDIQEEMIHTNYRYFPVVDENQLFLGFIGRKHIMTPNKKKVILVDHNEYDQSVEGLHEAEILEIVDHHKIGDISTSMPISFRNMPVGSTCTIVYNMFREIGIEIPYDIAGLMLSGIISDTLLFKSPTTTNMDRKAADELNEIVRLDLESYSMNMFRAGTSLEGYSIGEIFYRDFKDFHMEMGRVGIGQVFTLDIDSVFSRKEEFINFIDKVYTDKEYYLTLLLITDIIKEGSYLLFRSSNSSIITLSFNVEACQGVFVKDLVSRKKQVIPRIAEAMRMLK</sequence>
<dbReference type="PANTHER" id="PTHR12112">
    <property type="entry name" value="BNIP - RELATED"/>
    <property type="match status" value="1"/>
</dbReference>
<dbReference type="InterPro" id="IPR038763">
    <property type="entry name" value="DHH_sf"/>
</dbReference>
<dbReference type="Pfam" id="PF07085">
    <property type="entry name" value="DRTGG"/>
    <property type="match status" value="1"/>
</dbReference>
<dbReference type="SUPFAM" id="SSF64182">
    <property type="entry name" value="DHH phosphoesterases"/>
    <property type="match status" value="1"/>
</dbReference>
<dbReference type="NCBIfam" id="NF011442">
    <property type="entry name" value="PRK14869.1-4"/>
    <property type="match status" value="1"/>
</dbReference>
<evidence type="ECO:0000256" key="5">
    <source>
        <dbReference type="ARBA" id="ARBA00023211"/>
    </source>
</evidence>
<gene>
    <name evidence="10" type="ORF">SAMN02745176_01370</name>
</gene>
<dbReference type="Gene3D" id="3.90.1640.10">
    <property type="entry name" value="inorganic pyrophosphatase (n-terminal core)"/>
    <property type="match status" value="2"/>
</dbReference>
<dbReference type="SUPFAM" id="SSF54631">
    <property type="entry name" value="CBS-domain pair"/>
    <property type="match status" value="1"/>
</dbReference>
<dbReference type="GO" id="GO:0046872">
    <property type="term" value="F:metal ion binding"/>
    <property type="evidence" value="ECO:0007669"/>
    <property type="project" value="UniProtKB-KW"/>
</dbReference>
<dbReference type="Proteomes" id="UP000184442">
    <property type="component" value="Unassembled WGS sequence"/>
</dbReference>
<dbReference type="OrthoDB" id="9766150at2"/>
<dbReference type="Pfam" id="PF02833">
    <property type="entry name" value="DHHA2"/>
    <property type="match status" value="1"/>
</dbReference>
<dbReference type="GO" id="GO:0005737">
    <property type="term" value="C:cytoplasm"/>
    <property type="evidence" value="ECO:0007669"/>
    <property type="project" value="InterPro"/>
</dbReference>
<evidence type="ECO:0000256" key="7">
    <source>
        <dbReference type="ARBA" id="ARBA00047820"/>
    </source>
</evidence>
<comment type="cofactor">
    <cofactor evidence="1">
        <name>Mn(2+)</name>
        <dbReference type="ChEBI" id="CHEBI:29035"/>
    </cofactor>
</comment>
<reference evidence="10 11" key="1">
    <citation type="submission" date="2016-11" db="EMBL/GenBank/DDBJ databases">
        <authorList>
            <person name="Jaros S."/>
            <person name="Januszkiewicz K."/>
            <person name="Wedrychowicz H."/>
        </authorList>
    </citation>
    <scope>NUCLEOTIDE SEQUENCE [LARGE SCALE GENOMIC DNA]</scope>
    <source>
        <strain evidence="10 11">DSM 19022</strain>
    </source>
</reference>
<dbReference type="InterPro" id="IPR000644">
    <property type="entry name" value="CBS_dom"/>
</dbReference>
<evidence type="ECO:0000256" key="3">
    <source>
        <dbReference type="ARBA" id="ARBA00022723"/>
    </source>
</evidence>
<dbReference type="InterPro" id="IPR046342">
    <property type="entry name" value="CBS_dom_sf"/>
</dbReference>
<evidence type="ECO:0000256" key="2">
    <source>
        <dbReference type="ARBA" id="ARBA00012146"/>
    </source>
</evidence>
<dbReference type="InterPro" id="IPR010766">
    <property type="entry name" value="DRTGG"/>
</dbReference>
<dbReference type="InterPro" id="IPR038222">
    <property type="entry name" value="DHHA2_dom_sf"/>
</dbReference>
<evidence type="ECO:0000256" key="6">
    <source>
        <dbReference type="ARBA" id="ARBA00032535"/>
    </source>
</evidence>
<dbReference type="Pfam" id="PF01368">
    <property type="entry name" value="DHH"/>
    <property type="match status" value="1"/>
</dbReference>
<keyword evidence="4" id="KW-0378">Hydrolase</keyword>
<feature type="domain" description="CBS" evidence="9">
    <location>
        <begin position="243"/>
        <end position="301"/>
    </location>
</feature>
<accession>A0A1M6E2A7</accession>
<dbReference type="FunFam" id="3.90.1640.10:FF:000001">
    <property type="entry name" value="Probable manganese-dependent inorganic pyrophosphatase"/>
    <property type="match status" value="1"/>
</dbReference>
<comment type="catalytic activity">
    <reaction evidence="7">
        <text>diphosphate + H2O = 2 phosphate + H(+)</text>
        <dbReference type="Rhea" id="RHEA:24576"/>
        <dbReference type="ChEBI" id="CHEBI:15377"/>
        <dbReference type="ChEBI" id="CHEBI:15378"/>
        <dbReference type="ChEBI" id="CHEBI:33019"/>
        <dbReference type="ChEBI" id="CHEBI:43474"/>
        <dbReference type="EC" id="3.6.1.1"/>
    </reaction>
</comment>
<evidence type="ECO:0000259" key="9">
    <source>
        <dbReference type="PROSITE" id="PS51371"/>
    </source>
</evidence>
<evidence type="ECO:0000313" key="11">
    <source>
        <dbReference type="Proteomes" id="UP000184442"/>
    </source>
</evidence>
<evidence type="ECO:0000313" key="10">
    <source>
        <dbReference type="EMBL" id="SHI79525.1"/>
    </source>
</evidence>
<proteinExistence type="predicted"/>
<dbReference type="PANTHER" id="PTHR12112:SF22">
    <property type="entry name" value="MANGANESE-DEPENDENT INORGANIC PYROPHOSPHATASE-RELATED"/>
    <property type="match status" value="1"/>
</dbReference>
<evidence type="ECO:0000256" key="4">
    <source>
        <dbReference type="ARBA" id="ARBA00022801"/>
    </source>
</evidence>
<keyword evidence="11" id="KW-1185">Reference proteome</keyword>
<evidence type="ECO:0000256" key="8">
    <source>
        <dbReference type="PROSITE-ProRule" id="PRU00703"/>
    </source>
</evidence>
<keyword evidence="5" id="KW-0464">Manganese</keyword>
<dbReference type="SMART" id="SM01131">
    <property type="entry name" value="DHHA2"/>
    <property type="match status" value="1"/>
</dbReference>
<dbReference type="Gene3D" id="3.10.310.20">
    <property type="entry name" value="DHHA2 domain"/>
    <property type="match status" value="1"/>
</dbReference>
<dbReference type="GO" id="GO:0004427">
    <property type="term" value="F:inorganic diphosphate phosphatase activity"/>
    <property type="evidence" value="ECO:0007669"/>
    <property type="project" value="UniProtKB-EC"/>
</dbReference>
<keyword evidence="3" id="KW-0479">Metal-binding</keyword>
<protein>
    <recommendedName>
        <fullName evidence="2">inorganic diphosphatase</fullName>
        <ecNumber evidence="2">3.6.1.1</ecNumber>
    </recommendedName>
    <alternativeName>
        <fullName evidence="6">Pyrophosphate phospho-hydrolase</fullName>
    </alternativeName>
</protein>
<dbReference type="NCBIfam" id="NF011440">
    <property type="entry name" value="PRK14869.1-2"/>
    <property type="match status" value="1"/>
</dbReference>
<dbReference type="InterPro" id="IPR028979">
    <property type="entry name" value="Ser_kin/Pase_Hpr-like_N_sf"/>
</dbReference>
<dbReference type="InterPro" id="IPR004097">
    <property type="entry name" value="DHHA2"/>
</dbReference>
<evidence type="ECO:0000256" key="1">
    <source>
        <dbReference type="ARBA" id="ARBA00001936"/>
    </source>
</evidence>